<reference evidence="1 2" key="1">
    <citation type="submission" date="2018-10" db="EMBL/GenBank/DDBJ databases">
        <title>Iterative Subtractive Binning of Freshwater Chronoseries Metagenomes Recovers Nearly Complete Genomes from over Four Hundred Novel Species.</title>
        <authorList>
            <person name="Rodriguez-R L.M."/>
            <person name="Tsementzi D."/>
            <person name="Luo C."/>
            <person name="Konstantinidis K.T."/>
        </authorList>
    </citation>
    <scope>NUCLEOTIDE SEQUENCE [LARGE SCALE GENOMIC DNA]</scope>
    <source>
        <strain evidence="1">WB7_2B_003</strain>
    </source>
</reference>
<comment type="caution">
    <text evidence="1">The sequence shown here is derived from an EMBL/GenBank/DDBJ whole genome shotgun (WGS) entry which is preliminary data.</text>
</comment>
<feature type="non-terminal residue" evidence="1">
    <location>
        <position position="31"/>
    </location>
</feature>
<accession>A0A845SE92</accession>
<evidence type="ECO:0000313" key="2">
    <source>
        <dbReference type="Proteomes" id="UP000572953"/>
    </source>
</evidence>
<sequence>MNSSSELVCTFVAKNKLNHKKIINFFSKIQN</sequence>
<proteinExistence type="predicted"/>
<protein>
    <submittedName>
        <fullName evidence="1">Phosphoserine phosphatase SerB</fullName>
    </submittedName>
</protein>
<evidence type="ECO:0000313" key="1">
    <source>
        <dbReference type="EMBL" id="NCU62885.1"/>
    </source>
</evidence>
<dbReference type="EMBL" id="RGGN01000056">
    <property type="protein sequence ID" value="NCU62885.1"/>
    <property type="molecule type" value="Genomic_DNA"/>
</dbReference>
<gene>
    <name evidence="1" type="ORF">EBV78_02170</name>
</gene>
<name>A0A845SE92_9PROT</name>
<dbReference type="Proteomes" id="UP000572953">
    <property type="component" value="Unassembled WGS sequence"/>
</dbReference>
<organism evidence="1 2">
    <name type="scientific">Candidatus Fonsibacter lacus</name>
    <dbReference type="NCBI Taxonomy" id="2576439"/>
    <lineage>
        <taxon>Bacteria</taxon>
        <taxon>Pseudomonadati</taxon>
        <taxon>Pseudomonadota</taxon>
        <taxon>Alphaproteobacteria</taxon>
        <taxon>Candidatus Pelagibacterales</taxon>
        <taxon>Candidatus Pelagibacterales incertae sedis</taxon>
        <taxon>Candidatus Fonsibacter</taxon>
    </lineage>
</organism>
<dbReference type="AlphaFoldDB" id="A0A845SE92"/>